<dbReference type="GO" id="GO:0005634">
    <property type="term" value="C:nucleus"/>
    <property type="evidence" value="ECO:0007669"/>
    <property type="project" value="TreeGrafter"/>
</dbReference>
<evidence type="ECO:0000256" key="2">
    <source>
        <dbReference type="ARBA" id="ARBA00022737"/>
    </source>
</evidence>
<dbReference type="VEuPathDB" id="MicrosporidiaDB:AEWQ_030860"/>
<keyword evidence="3 5" id="KW-0863">Zinc-finger</keyword>
<gene>
    <name evidence="7" type="ORF">ECU03_0940</name>
</gene>
<feature type="domain" description="C2H2-type" evidence="6">
    <location>
        <begin position="128"/>
        <end position="158"/>
    </location>
</feature>
<keyword evidence="1" id="KW-0479">Metal-binding</keyword>
<accession>M1JKG7</accession>
<protein>
    <submittedName>
        <fullName evidence="7">Zinc finger protein</fullName>
    </submittedName>
</protein>
<evidence type="ECO:0000259" key="6">
    <source>
        <dbReference type="PROSITE" id="PS50157"/>
    </source>
</evidence>
<dbReference type="VEuPathDB" id="MicrosporidiaDB:AEWD_030860"/>
<dbReference type="VEuPathDB" id="MicrosporidiaDB:ECU03_0940"/>
<evidence type="ECO:0000256" key="3">
    <source>
        <dbReference type="ARBA" id="ARBA00022771"/>
    </source>
</evidence>
<sequence>MNDSSKLKKLYQIEEKKFAERVRRYEDIGHMMDTHQFYLEDVVLKKEEMLYKYISPSQGIAELSEEDSLGFDYEFIHKSVGNKEWRGGISTGEMIKVRKLPCANLAHGGERNARTSSRMQKTKGGRVYACEIEGCNKKYTSSFGLKYHMKEGHSEEKMNIFKPYVCPFSGCDKKYKNNNGLKYHIKHYHDGQTA</sequence>
<dbReference type="EMBL" id="KC513611">
    <property type="protein sequence ID" value="AGE95969.1"/>
    <property type="molecule type" value="Genomic_DNA"/>
</dbReference>
<dbReference type="SUPFAM" id="SSF57667">
    <property type="entry name" value="beta-beta-alpha zinc fingers"/>
    <property type="match status" value="2"/>
</dbReference>
<dbReference type="PANTHER" id="PTHR23057">
    <property type="entry name" value="JUXTAPOSED WITH ANOTHER ZINC FINGER PROTEIN 1"/>
    <property type="match status" value="1"/>
</dbReference>
<dbReference type="InterPro" id="IPR051580">
    <property type="entry name" value="ZnF-Chromatin_assoc"/>
</dbReference>
<organism evidence="7">
    <name type="scientific">Encephalitozoon cuniculi</name>
    <name type="common">Microsporidian parasite</name>
    <dbReference type="NCBI Taxonomy" id="6035"/>
    <lineage>
        <taxon>Eukaryota</taxon>
        <taxon>Fungi</taxon>
        <taxon>Fungi incertae sedis</taxon>
        <taxon>Microsporidia</taxon>
        <taxon>Unikaryonidae</taxon>
        <taxon>Encephalitozoon</taxon>
    </lineage>
</organism>
<evidence type="ECO:0000313" key="7">
    <source>
        <dbReference type="EMBL" id="AGE95969.1"/>
    </source>
</evidence>
<evidence type="ECO:0000256" key="4">
    <source>
        <dbReference type="ARBA" id="ARBA00022833"/>
    </source>
</evidence>
<reference evidence="7" key="1">
    <citation type="journal article" date="2013" name="Eukaryot. Cell">
        <title>Extremely Reduced Levels of Heterozygosity in the Vertebrate Pathogen Encephalitozoon cuniculi.</title>
        <authorList>
            <person name="Selman M."/>
            <person name="Sak B."/>
            <person name="Kvac M."/>
            <person name="Farinelli L."/>
            <person name="Weiss L.M."/>
            <person name="Corradi N."/>
        </authorList>
    </citation>
    <scope>NUCLEOTIDE SEQUENCE</scope>
</reference>
<evidence type="ECO:0000256" key="1">
    <source>
        <dbReference type="ARBA" id="ARBA00022723"/>
    </source>
</evidence>
<keyword evidence="2" id="KW-0677">Repeat</keyword>
<proteinExistence type="predicted"/>
<dbReference type="PROSITE" id="PS00028">
    <property type="entry name" value="ZINC_FINGER_C2H2_1"/>
    <property type="match status" value="2"/>
</dbReference>
<dbReference type="PANTHER" id="PTHR23057:SF0">
    <property type="entry name" value="JUXTAPOSED WITH ANOTHER ZINC FINGER PROTEIN 1"/>
    <property type="match status" value="1"/>
</dbReference>
<evidence type="ECO:0000256" key="5">
    <source>
        <dbReference type="PROSITE-ProRule" id="PRU00042"/>
    </source>
</evidence>
<dbReference type="VEuPathDB" id="MicrosporidiaDB:AEWR_030860"/>
<feature type="domain" description="C2H2-type" evidence="6">
    <location>
        <begin position="164"/>
        <end position="194"/>
    </location>
</feature>
<dbReference type="AlphaFoldDB" id="M1JKG7"/>
<dbReference type="Gene3D" id="3.30.160.60">
    <property type="entry name" value="Classic Zinc Finger"/>
    <property type="match status" value="2"/>
</dbReference>
<dbReference type="InterPro" id="IPR036236">
    <property type="entry name" value="Znf_C2H2_sf"/>
</dbReference>
<dbReference type="Pfam" id="PF00096">
    <property type="entry name" value="zf-C2H2"/>
    <property type="match status" value="2"/>
</dbReference>
<dbReference type="VEuPathDB" id="MicrosporidiaDB:M970_030860"/>
<dbReference type="InterPro" id="IPR013087">
    <property type="entry name" value="Znf_C2H2_type"/>
</dbReference>
<name>M1JKG7_ENCCN</name>
<dbReference type="GO" id="GO:0008270">
    <property type="term" value="F:zinc ion binding"/>
    <property type="evidence" value="ECO:0007669"/>
    <property type="project" value="UniProtKB-KW"/>
</dbReference>
<keyword evidence="4" id="KW-0862">Zinc</keyword>
<dbReference type="SMART" id="SM00355">
    <property type="entry name" value="ZnF_C2H2"/>
    <property type="match status" value="2"/>
</dbReference>
<dbReference type="PROSITE" id="PS50157">
    <property type="entry name" value="ZINC_FINGER_C2H2_2"/>
    <property type="match status" value="2"/>
</dbReference>